<feature type="non-terminal residue" evidence="1">
    <location>
        <position position="185"/>
    </location>
</feature>
<feature type="non-terminal residue" evidence="1">
    <location>
        <position position="1"/>
    </location>
</feature>
<gene>
    <name evidence="1" type="ORF">PACLA_8A045827</name>
</gene>
<sequence>KQQKEENKPKTQRKGSSIGLRRVANRCIGTRVEPLALANFQQTLGKTDLAEFIANCGYKAVDNALKVGWEIKEAPSDLERATKTCMEILEGCLGKECVAGCDKQWLYIAHNVLSRNDIPETEFREAVVSLLTKGRGEYRNILIKGSSYLWKNFLTKSAEFYLSHVHQPCYYQLCLGGYFSELLPL</sequence>
<evidence type="ECO:0000313" key="1">
    <source>
        <dbReference type="EMBL" id="CAB4043768.1"/>
    </source>
</evidence>
<proteinExistence type="predicted"/>
<organism evidence="1 2">
    <name type="scientific">Paramuricea clavata</name>
    <name type="common">Red gorgonian</name>
    <name type="synonym">Violescent sea-whip</name>
    <dbReference type="NCBI Taxonomy" id="317549"/>
    <lineage>
        <taxon>Eukaryota</taxon>
        <taxon>Metazoa</taxon>
        <taxon>Cnidaria</taxon>
        <taxon>Anthozoa</taxon>
        <taxon>Octocorallia</taxon>
        <taxon>Malacalcyonacea</taxon>
        <taxon>Plexauridae</taxon>
        <taxon>Paramuricea</taxon>
    </lineage>
</organism>
<protein>
    <submittedName>
        <fullName evidence="1">Uncharacterized protein</fullName>
    </submittedName>
</protein>
<keyword evidence="2" id="KW-1185">Reference proteome</keyword>
<name>A0A7D9KD63_PARCT</name>
<accession>A0A7D9KD63</accession>
<dbReference type="EMBL" id="CACRXK020033131">
    <property type="protein sequence ID" value="CAB4043768.1"/>
    <property type="molecule type" value="Genomic_DNA"/>
</dbReference>
<dbReference type="AlphaFoldDB" id="A0A7D9KD63"/>
<comment type="caution">
    <text evidence="1">The sequence shown here is derived from an EMBL/GenBank/DDBJ whole genome shotgun (WGS) entry which is preliminary data.</text>
</comment>
<dbReference type="Proteomes" id="UP001152795">
    <property type="component" value="Unassembled WGS sequence"/>
</dbReference>
<reference evidence="1" key="1">
    <citation type="submission" date="2020-04" db="EMBL/GenBank/DDBJ databases">
        <authorList>
            <person name="Alioto T."/>
            <person name="Alioto T."/>
            <person name="Gomez Garrido J."/>
        </authorList>
    </citation>
    <scope>NUCLEOTIDE SEQUENCE</scope>
    <source>
        <strain evidence="1">A484AB</strain>
    </source>
</reference>
<evidence type="ECO:0000313" key="2">
    <source>
        <dbReference type="Proteomes" id="UP001152795"/>
    </source>
</evidence>